<feature type="region of interest" description="Disordered" evidence="10">
    <location>
        <begin position="1"/>
        <end position="23"/>
    </location>
</feature>
<comment type="pathway">
    <text evidence="2">Glycolipid biosynthesis; glycosylphosphatidylinositol-anchor biosynthesis.</text>
</comment>
<evidence type="ECO:0000256" key="11">
    <source>
        <dbReference type="SAM" id="Phobius"/>
    </source>
</evidence>
<protein>
    <recommendedName>
        <fullName evidence="14">GPI transamidase component PIG-S</fullName>
    </recommendedName>
</protein>
<dbReference type="GO" id="GO:0006506">
    <property type="term" value="P:GPI anchor biosynthetic process"/>
    <property type="evidence" value="ECO:0007669"/>
    <property type="project" value="UniProtKB-UniPathway"/>
</dbReference>
<keyword evidence="5 11" id="KW-0812">Transmembrane</keyword>
<keyword evidence="4" id="KW-0337">GPI-anchor biosynthesis</keyword>
<comment type="similarity">
    <text evidence="3">Belongs to the PIGS family.</text>
</comment>
<evidence type="ECO:0000313" key="13">
    <source>
        <dbReference type="Proteomes" id="UP000283269"/>
    </source>
</evidence>
<dbReference type="PANTHER" id="PTHR21072:SF13">
    <property type="entry name" value="GPI TRANSAMIDASE COMPONENT PIG-S"/>
    <property type="match status" value="1"/>
</dbReference>
<evidence type="ECO:0000256" key="9">
    <source>
        <dbReference type="ARBA" id="ARBA00023180"/>
    </source>
</evidence>
<dbReference type="Proteomes" id="UP000283269">
    <property type="component" value="Unassembled WGS sequence"/>
</dbReference>
<evidence type="ECO:0000256" key="3">
    <source>
        <dbReference type="ARBA" id="ARBA00005316"/>
    </source>
</evidence>
<feature type="transmembrane region" description="Helical" evidence="11">
    <location>
        <begin position="37"/>
        <end position="56"/>
    </location>
</feature>
<evidence type="ECO:0000256" key="2">
    <source>
        <dbReference type="ARBA" id="ARBA00004687"/>
    </source>
</evidence>
<dbReference type="InParanoid" id="A0A409WPV8"/>
<dbReference type="OrthoDB" id="28748at2759"/>
<dbReference type="EMBL" id="NHYD01003321">
    <property type="protein sequence ID" value="PPQ80555.1"/>
    <property type="molecule type" value="Genomic_DNA"/>
</dbReference>
<evidence type="ECO:0000256" key="10">
    <source>
        <dbReference type="SAM" id="MobiDB-lite"/>
    </source>
</evidence>
<dbReference type="UniPathway" id="UPA00196"/>
<dbReference type="FunCoup" id="A0A409WPV8">
    <property type="interactions" value="559"/>
</dbReference>
<sequence length="543" mass="59800">MDPPPATVTNSEQDSKLPSSLRDPASLSSQAVSLRRAIVSAYCTVILLALPIWWYTTSIQRLSLPSSRVHQLAQNHLELPISICVETSDLGLVDNLRQALATRISHGSQRWSGLVVSVMGKVDCGASIAPRYVSYRNTSAGEINKNDAYTIISKTGPTVIQERRLYTPLNELNSITKVVDTLSSLLAPYSSTNDPEHRVAQYSPRYRLAFSLLNEDAAAGNAILNWKIQDGLKSLFIYLSMSRYLTECLAYVNPILHHLSPLHNFTIESQVQFHAPLAFTPRQLDQAHGLTPEDLTVFVNSAQWTLSSSSSNDPVVHFILFIPSVNHRPLKLLNNDGSFSPSSAFLVPQWGGIVVRNPTSETFSGEDLPSQDLNEVFSVFANQLLALLGVPSLPSDVIKSTLGLSDWQLDALVRRRALENAQGSQDTLLSIVNLVDQIENMPVGEDVRGDVEDALDALTKMYESSTTSLYQTFAYSAESFGHASRAFFNPGMLALLYFPAEHKYGVYAPLFASALIPLLVAALRELSTYRQERKKANSATNSE</sequence>
<dbReference type="GO" id="GO:0042765">
    <property type="term" value="C:GPI-anchor transamidase complex"/>
    <property type="evidence" value="ECO:0007669"/>
    <property type="project" value="InterPro"/>
</dbReference>
<evidence type="ECO:0000256" key="8">
    <source>
        <dbReference type="ARBA" id="ARBA00023136"/>
    </source>
</evidence>
<dbReference type="PANTHER" id="PTHR21072">
    <property type="entry name" value="GPI TRANSAMIDASE COMPONENT PIG-S"/>
    <property type="match status" value="1"/>
</dbReference>
<evidence type="ECO:0000256" key="6">
    <source>
        <dbReference type="ARBA" id="ARBA00022824"/>
    </source>
</evidence>
<organism evidence="12 13">
    <name type="scientific">Psilocybe cyanescens</name>
    <dbReference type="NCBI Taxonomy" id="93625"/>
    <lineage>
        <taxon>Eukaryota</taxon>
        <taxon>Fungi</taxon>
        <taxon>Dikarya</taxon>
        <taxon>Basidiomycota</taxon>
        <taxon>Agaricomycotina</taxon>
        <taxon>Agaricomycetes</taxon>
        <taxon>Agaricomycetidae</taxon>
        <taxon>Agaricales</taxon>
        <taxon>Agaricineae</taxon>
        <taxon>Strophariaceae</taxon>
        <taxon>Psilocybe</taxon>
    </lineage>
</organism>
<reference evidence="12 13" key="1">
    <citation type="journal article" date="2018" name="Evol. Lett.">
        <title>Horizontal gene cluster transfer increased hallucinogenic mushroom diversity.</title>
        <authorList>
            <person name="Reynolds H.T."/>
            <person name="Vijayakumar V."/>
            <person name="Gluck-Thaler E."/>
            <person name="Korotkin H.B."/>
            <person name="Matheny P.B."/>
            <person name="Slot J.C."/>
        </authorList>
    </citation>
    <scope>NUCLEOTIDE SEQUENCE [LARGE SCALE GENOMIC DNA]</scope>
    <source>
        <strain evidence="12 13">2631</strain>
    </source>
</reference>
<dbReference type="InterPro" id="IPR019540">
    <property type="entry name" value="PtdIno-glycan_biosynth_class_S"/>
</dbReference>
<feature type="compositionally biased region" description="Polar residues" evidence="10">
    <location>
        <begin position="7"/>
        <end position="18"/>
    </location>
</feature>
<evidence type="ECO:0000256" key="5">
    <source>
        <dbReference type="ARBA" id="ARBA00022692"/>
    </source>
</evidence>
<comment type="subcellular location">
    <subcellularLocation>
        <location evidence="1">Endoplasmic reticulum membrane</location>
        <topology evidence="1">Multi-pass membrane protein</topology>
    </subcellularLocation>
</comment>
<dbReference type="GO" id="GO:0016255">
    <property type="term" value="P:attachment of GPI anchor to protein"/>
    <property type="evidence" value="ECO:0007669"/>
    <property type="project" value="InterPro"/>
</dbReference>
<proteinExistence type="inferred from homology"/>
<keyword evidence="6" id="KW-0256">Endoplasmic reticulum</keyword>
<comment type="caution">
    <text evidence="12">The sequence shown here is derived from an EMBL/GenBank/DDBJ whole genome shotgun (WGS) entry which is preliminary data.</text>
</comment>
<dbReference type="Pfam" id="PF10510">
    <property type="entry name" value="PIG-S"/>
    <property type="match status" value="1"/>
</dbReference>
<dbReference type="STRING" id="93625.A0A409WPV8"/>
<evidence type="ECO:0000256" key="1">
    <source>
        <dbReference type="ARBA" id="ARBA00004477"/>
    </source>
</evidence>
<gene>
    <name evidence="12" type="ORF">CVT25_001589</name>
</gene>
<dbReference type="AlphaFoldDB" id="A0A409WPV8"/>
<evidence type="ECO:0000256" key="7">
    <source>
        <dbReference type="ARBA" id="ARBA00022989"/>
    </source>
</evidence>
<accession>A0A409WPV8</accession>
<keyword evidence="13" id="KW-1185">Reference proteome</keyword>
<keyword evidence="8 11" id="KW-0472">Membrane</keyword>
<evidence type="ECO:0000313" key="12">
    <source>
        <dbReference type="EMBL" id="PPQ80555.1"/>
    </source>
</evidence>
<evidence type="ECO:0000256" key="4">
    <source>
        <dbReference type="ARBA" id="ARBA00022502"/>
    </source>
</evidence>
<evidence type="ECO:0008006" key="14">
    <source>
        <dbReference type="Google" id="ProtNLM"/>
    </source>
</evidence>
<keyword evidence="7 11" id="KW-1133">Transmembrane helix</keyword>
<name>A0A409WPV8_PSICY</name>
<keyword evidence="9" id="KW-0325">Glycoprotein</keyword>
<feature type="transmembrane region" description="Helical" evidence="11">
    <location>
        <begin position="504"/>
        <end position="523"/>
    </location>
</feature>